<reference evidence="2 3" key="1">
    <citation type="submission" date="2008-02" db="EMBL/GenBank/DDBJ databases">
        <title>A 6x draft sequence assembly of the Pongo pygmaeus abelii genome.</title>
        <authorList>
            <person name="Wilson R.K."/>
            <person name="Mardis E."/>
        </authorList>
    </citation>
    <scope>NUCLEOTIDE SEQUENCE [LARGE SCALE GENOMIC DNA]</scope>
</reference>
<dbReference type="Proteomes" id="UP000001595">
    <property type="component" value="Chromosome 4"/>
</dbReference>
<name>A0A8I5TB30_PONAB</name>
<dbReference type="AlphaFoldDB" id="A0A8I5TB30"/>
<dbReference type="OMA" id="MNEVNRF"/>
<protein>
    <recommendedName>
        <fullName evidence="4">Transmembrane protein</fullName>
    </recommendedName>
</protein>
<feature type="transmembrane region" description="Helical" evidence="1">
    <location>
        <begin position="89"/>
        <end position="108"/>
    </location>
</feature>
<keyword evidence="1" id="KW-0472">Membrane</keyword>
<evidence type="ECO:0000256" key="1">
    <source>
        <dbReference type="SAM" id="Phobius"/>
    </source>
</evidence>
<reference evidence="2" key="2">
    <citation type="submission" date="2025-08" db="UniProtKB">
        <authorList>
            <consortium name="Ensembl"/>
        </authorList>
    </citation>
    <scope>IDENTIFICATION</scope>
</reference>
<evidence type="ECO:0000313" key="3">
    <source>
        <dbReference type="Proteomes" id="UP000001595"/>
    </source>
</evidence>
<keyword evidence="3" id="KW-1185">Reference proteome</keyword>
<accession>A0A8I5TB30</accession>
<evidence type="ECO:0008006" key="4">
    <source>
        <dbReference type="Google" id="ProtNLM"/>
    </source>
</evidence>
<proteinExistence type="predicted"/>
<keyword evidence="1" id="KW-0812">Transmembrane</keyword>
<dbReference type="Ensembl" id="ENSPPYT00000036665.1">
    <property type="protein sequence ID" value="ENSPPYP00000029201.1"/>
    <property type="gene ID" value="ENSPPYG00000041202.1"/>
</dbReference>
<organism evidence="2 3">
    <name type="scientific">Pongo abelii</name>
    <name type="common">Sumatran orangutan</name>
    <name type="synonym">Pongo pygmaeus abelii</name>
    <dbReference type="NCBI Taxonomy" id="9601"/>
    <lineage>
        <taxon>Eukaryota</taxon>
        <taxon>Metazoa</taxon>
        <taxon>Chordata</taxon>
        <taxon>Craniata</taxon>
        <taxon>Vertebrata</taxon>
        <taxon>Euteleostomi</taxon>
        <taxon>Mammalia</taxon>
        <taxon>Eutheria</taxon>
        <taxon>Euarchontoglires</taxon>
        <taxon>Primates</taxon>
        <taxon>Haplorrhini</taxon>
        <taxon>Catarrhini</taxon>
        <taxon>Hominidae</taxon>
        <taxon>Pongo</taxon>
    </lineage>
</organism>
<dbReference type="GeneTree" id="ENSGT00940000182241"/>
<evidence type="ECO:0000313" key="2">
    <source>
        <dbReference type="Ensembl" id="ENSPPYP00000029201.1"/>
    </source>
</evidence>
<reference evidence="2" key="3">
    <citation type="submission" date="2025-09" db="UniProtKB">
        <authorList>
            <consortium name="Ensembl"/>
        </authorList>
    </citation>
    <scope>IDENTIFICATION</scope>
</reference>
<sequence length="109" mass="12255">MKMIRDVSMRDQVRPLVLWVVIICFRVSRISHCWMMISRLLMKCLEVGISKGGNKMTSTAAGRPSTVGVMNGVNRLSFILVLRVWRGVLVWWILVGWVGGGVNLVVLAE</sequence>
<keyword evidence="1" id="KW-1133">Transmembrane helix</keyword>